<sequence length="63" mass="7214">MRDLALKVRVPRAYRMSPRVYMYVSSGYLRMPDEAVVPTNWQCQVNQNSVVSCRHLSATLVGL</sequence>
<gene>
    <name evidence="1" type="ORF">DPMN_176668</name>
</gene>
<name>A0A9D4IJU4_DREPO</name>
<dbReference type="Proteomes" id="UP000828390">
    <property type="component" value="Unassembled WGS sequence"/>
</dbReference>
<keyword evidence="2" id="KW-1185">Reference proteome</keyword>
<protein>
    <submittedName>
        <fullName evidence="1">Uncharacterized protein</fullName>
    </submittedName>
</protein>
<organism evidence="1 2">
    <name type="scientific">Dreissena polymorpha</name>
    <name type="common">Zebra mussel</name>
    <name type="synonym">Mytilus polymorpha</name>
    <dbReference type="NCBI Taxonomy" id="45954"/>
    <lineage>
        <taxon>Eukaryota</taxon>
        <taxon>Metazoa</taxon>
        <taxon>Spiralia</taxon>
        <taxon>Lophotrochozoa</taxon>
        <taxon>Mollusca</taxon>
        <taxon>Bivalvia</taxon>
        <taxon>Autobranchia</taxon>
        <taxon>Heteroconchia</taxon>
        <taxon>Euheterodonta</taxon>
        <taxon>Imparidentia</taxon>
        <taxon>Neoheterodontei</taxon>
        <taxon>Myida</taxon>
        <taxon>Dreissenoidea</taxon>
        <taxon>Dreissenidae</taxon>
        <taxon>Dreissena</taxon>
    </lineage>
</organism>
<proteinExistence type="predicted"/>
<evidence type="ECO:0000313" key="2">
    <source>
        <dbReference type="Proteomes" id="UP000828390"/>
    </source>
</evidence>
<evidence type="ECO:0000313" key="1">
    <source>
        <dbReference type="EMBL" id="KAH3775267.1"/>
    </source>
</evidence>
<dbReference type="EMBL" id="JAIWYP010000009">
    <property type="protein sequence ID" value="KAH3775267.1"/>
    <property type="molecule type" value="Genomic_DNA"/>
</dbReference>
<accession>A0A9D4IJU4</accession>
<dbReference type="AlphaFoldDB" id="A0A9D4IJU4"/>
<reference evidence="1" key="1">
    <citation type="journal article" date="2019" name="bioRxiv">
        <title>The Genome of the Zebra Mussel, Dreissena polymorpha: A Resource for Invasive Species Research.</title>
        <authorList>
            <person name="McCartney M.A."/>
            <person name="Auch B."/>
            <person name="Kono T."/>
            <person name="Mallez S."/>
            <person name="Zhang Y."/>
            <person name="Obille A."/>
            <person name="Becker A."/>
            <person name="Abrahante J.E."/>
            <person name="Garbe J."/>
            <person name="Badalamenti J.P."/>
            <person name="Herman A."/>
            <person name="Mangelson H."/>
            <person name="Liachko I."/>
            <person name="Sullivan S."/>
            <person name="Sone E.D."/>
            <person name="Koren S."/>
            <person name="Silverstein K.A.T."/>
            <person name="Beckman K.B."/>
            <person name="Gohl D.M."/>
        </authorList>
    </citation>
    <scope>NUCLEOTIDE SEQUENCE</scope>
    <source>
        <strain evidence="1">Duluth1</strain>
        <tissue evidence="1">Whole animal</tissue>
    </source>
</reference>
<reference evidence="1" key="2">
    <citation type="submission" date="2020-11" db="EMBL/GenBank/DDBJ databases">
        <authorList>
            <person name="McCartney M.A."/>
            <person name="Auch B."/>
            <person name="Kono T."/>
            <person name="Mallez S."/>
            <person name="Becker A."/>
            <person name="Gohl D.M."/>
            <person name="Silverstein K.A.T."/>
            <person name="Koren S."/>
            <person name="Bechman K.B."/>
            <person name="Herman A."/>
            <person name="Abrahante J.E."/>
            <person name="Garbe J."/>
        </authorList>
    </citation>
    <scope>NUCLEOTIDE SEQUENCE</scope>
    <source>
        <strain evidence="1">Duluth1</strain>
        <tissue evidence="1">Whole animal</tissue>
    </source>
</reference>
<comment type="caution">
    <text evidence="1">The sequence shown here is derived from an EMBL/GenBank/DDBJ whole genome shotgun (WGS) entry which is preliminary data.</text>
</comment>